<organism evidence="1 2">
    <name type="scientific">Dipteronia sinensis</name>
    <dbReference type="NCBI Taxonomy" id="43782"/>
    <lineage>
        <taxon>Eukaryota</taxon>
        <taxon>Viridiplantae</taxon>
        <taxon>Streptophyta</taxon>
        <taxon>Embryophyta</taxon>
        <taxon>Tracheophyta</taxon>
        <taxon>Spermatophyta</taxon>
        <taxon>Magnoliopsida</taxon>
        <taxon>eudicotyledons</taxon>
        <taxon>Gunneridae</taxon>
        <taxon>Pentapetalae</taxon>
        <taxon>rosids</taxon>
        <taxon>malvids</taxon>
        <taxon>Sapindales</taxon>
        <taxon>Sapindaceae</taxon>
        <taxon>Hippocastanoideae</taxon>
        <taxon>Acereae</taxon>
        <taxon>Dipteronia</taxon>
    </lineage>
</organism>
<protein>
    <submittedName>
        <fullName evidence="1">Uncharacterized protein</fullName>
    </submittedName>
</protein>
<name>A0AAD9ZJW9_9ROSI</name>
<dbReference type="EMBL" id="JANJYJ010000010">
    <property type="protein sequence ID" value="KAK3182790.1"/>
    <property type="molecule type" value="Genomic_DNA"/>
</dbReference>
<evidence type="ECO:0000313" key="2">
    <source>
        <dbReference type="Proteomes" id="UP001281410"/>
    </source>
</evidence>
<dbReference type="Proteomes" id="UP001281410">
    <property type="component" value="Unassembled WGS sequence"/>
</dbReference>
<comment type="caution">
    <text evidence="1">The sequence shown here is derived from an EMBL/GenBank/DDBJ whole genome shotgun (WGS) entry which is preliminary data.</text>
</comment>
<gene>
    <name evidence="1" type="ORF">Dsin_030076</name>
</gene>
<accession>A0AAD9ZJW9</accession>
<dbReference type="AlphaFoldDB" id="A0AAD9ZJW9"/>
<reference evidence="1" key="1">
    <citation type="journal article" date="2023" name="Plant J.">
        <title>Genome sequences and population genomics provide insights into the demographic history, inbreeding, and mutation load of two 'living fossil' tree species of Dipteronia.</title>
        <authorList>
            <person name="Feng Y."/>
            <person name="Comes H.P."/>
            <person name="Chen J."/>
            <person name="Zhu S."/>
            <person name="Lu R."/>
            <person name="Zhang X."/>
            <person name="Li P."/>
            <person name="Qiu J."/>
            <person name="Olsen K.M."/>
            <person name="Qiu Y."/>
        </authorList>
    </citation>
    <scope>NUCLEOTIDE SEQUENCE</scope>
    <source>
        <strain evidence="1">NBL</strain>
    </source>
</reference>
<proteinExistence type="predicted"/>
<keyword evidence="2" id="KW-1185">Reference proteome</keyword>
<evidence type="ECO:0000313" key="1">
    <source>
        <dbReference type="EMBL" id="KAK3182790.1"/>
    </source>
</evidence>
<sequence>MTGPVRSEKSWGSRFERSVPFQSIPFSKTGLEGSVESELPSSRLLKAKYFKHVDFLQASLSSCCSHVWRSFMWGRGHLLKRLRWKVGNGSSIKIFKVSGS</sequence>